<evidence type="ECO:0000313" key="3">
    <source>
        <dbReference type="Proteomes" id="UP000184335"/>
    </source>
</evidence>
<dbReference type="EMBL" id="FQYI01000002">
    <property type="protein sequence ID" value="SHI51788.1"/>
    <property type="molecule type" value="Genomic_DNA"/>
</dbReference>
<gene>
    <name evidence="2" type="ORF">SAMN05443429_102109</name>
</gene>
<protein>
    <recommendedName>
        <fullName evidence="4">DUF2490 domain-containing protein</fullName>
    </recommendedName>
</protein>
<dbReference type="OrthoDB" id="1118734at2"/>
<reference evidence="2 3" key="1">
    <citation type="submission" date="2016-11" db="EMBL/GenBank/DDBJ databases">
        <authorList>
            <person name="Jaros S."/>
            <person name="Januszkiewicz K."/>
            <person name="Wedrychowicz H."/>
        </authorList>
    </citation>
    <scope>NUCLEOTIDE SEQUENCE [LARGE SCALE GENOMIC DNA]</scope>
    <source>
        <strain evidence="2 3">DSM 25479</strain>
    </source>
</reference>
<proteinExistence type="predicted"/>
<dbReference type="RefSeq" id="WP_073178203.1">
    <property type="nucleotide sequence ID" value="NZ_FQYI01000002.1"/>
</dbReference>
<dbReference type="Proteomes" id="UP000184335">
    <property type="component" value="Unassembled WGS sequence"/>
</dbReference>
<accession>A0A1M6BTG3</accession>
<sequence>MQKKIIVILVLIWCISNNVSGQNNRINTHENIGWYNYFGTFKLSDKFGLHTEYQFRRDNYITDWQQSLLRVGVNYQLNPRVLFRAGYAWIETFPYGEIPINGLGRDFTEHRLFQMVQLSHKEGIVDFSHRFMLEQRFVGRYSSASVEKEDEFPLLHRMRYMARLQVPLKGTEIKDKTSYLALYDEIFIGFGENVNANIFDQNRIGVLLGYRFNKNVRIEGGYLNQTVQFGRQISGQNVFQNNNGIIINANFNIDLTKKEKK</sequence>
<evidence type="ECO:0008006" key="4">
    <source>
        <dbReference type="Google" id="ProtNLM"/>
    </source>
</evidence>
<dbReference type="Pfam" id="PF10677">
    <property type="entry name" value="DUF2490"/>
    <property type="match status" value="1"/>
</dbReference>
<dbReference type="AlphaFoldDB" id="A0A1M6BTG3"/>
<keyword evidence="1" id="KW-0732">Signal</keyword>
<feature type="chain" id="PRO_5013359496" description="DUF2490 domain-containing protein" evidence="1">
    <location>
        <begin position="22"/>
        <end position="261"/>
    </location>
</feature>
<evidence type="ECO:0000313" key="2">
    <source>
        <dbReference type="EMBL" id="SHI51788.1"/>
    </source>
</evidence>
<feature type="signal peptide" evidence="1">
    <location>
        <begin position="1"/>
        <end position="21"/>
    </location>
</feature>
<dbReference type="STRING" id="1118202.SAMN05443429_102109"/>
<name>A0A1M6BTG3_9FLAO</name>
<dbReference type="InterPro" id="IPR019619">
    <property type="entry name" value="DUF2490"/>
</dbReference>
<keyword evidence="3" id="KW-1185">Reference proteome</keyword>
<evidence type="ECO:0000256" key="1">
    <source>
        <dbReference type="SAM" id="SignalP"/>
    </source>
</evidence>
<organism evidence="2 3">
    <name type="scientific">Cruoricaptor ignavus</name>
    <dbReference type="NCBI Taxonomy" id="1118202"/>
    <lineage>
        <taxon>Bacteria</taxon>
        <taxon>Pseudomonadati</taxon>
        <taxon>Bacteroidota</taxon>
        <taxon>Flavobacteriia</taxon>
        <taxon>Flavobacteriales</taxon>
        <taxon>Weeksellaceae</taxon>
        <taxon>Cruoricaptor</taxon>
    </lineage>
</organism>